<dbReference type="EMBL" id="JBFPJR010000029">
    <property type="protein sequence ID" value="MEX0428919.1"/>
    <property type="molecule type" value="Genomic_DNA"/>
</dbReference>
<feature type="transmembrane region" description="Helical" evidence="1">
    <location>
        <begin position="12"/>
        <end position="35"/>
    </location>
</feature>
<gene>
    <name evidence="3" type="ORF">AB3X52_14930</name>
</gene>
<evidence type="ECO:0000313" key="4">
    <source>
        <dbReference type="Proteomes" id="UP001556631"/>
    </source>
</evidence>
<reference evidence="3 4" key="1">
    <citation type="submission" date="2024-07" db="EMBL/GenBank/DDBJ databases">
        <authorList>
            <person name="Lee S."/>
            <person name="Kang M."/>
        </authorList>
    </citation>
    <scope>NUCLEOTIDE SEQUENCE [LARGE SCALE GENOMIC DNA]</scope>
    <source>
        <strain evidence="3 4">DS6</strain>
    </source>
</reference>
<dbReference type="SUPFAM" id="SSF52266">
    <property type="entry name" value="SGNH hydrolase"/>
    <property type="match status" value="1"/>
</dbReference>
<dbReference type="Pfam" id="PF13472">
    <property type="entry name" value="Lipase_GDSL_2"/>
    <property type="match status" value="1"/>
</dbReference>
<keyword evidence="1" id="KW-0812">Transmembrane</keyword>
<protein>
    <submittedName>
        <fullName evidence="3">SGNH/GDSL hydrolase family protein</fullName>
    </submittedName>
</protein>
<dbReference type="RefSeq" id="WP_367994888.1">
    <property type="nucleotide sequence ID" value="NZ_JBFPJR010000029.1"/>
</dbReference>
<dbReference type="InterPro" id="IPR036514">
    <property type="entry name" value="SGNH_hydro_sf"/>
</dbReference>
<dbReference type="Gene3D" id="3.40.50.1110">
    <property type="entry name" value="SGNH hydrolase"/>
    <property type="match status" value="1"/>
</dbReference>
<dbReference type="CDD" id="cd01836">
    <property type="entry name" value="FeeA_FeeB_like"/>
    <property type="match status" value="1"/>
</dbReference>
<name>A0ABV3T136_9ACTN</name>
<dbReference type="Proteomes" id="UP001556631">
    <property type="component" value="Unassembled WGS sequence"/>
</dbReference>
<dbReference type="InterPro" id="IPR013830">
    <property type="entry name" value="SGNH_hydro"/>
</dbReference>
<evidence type="ECO:0000313" key="3">
    <source>
        <dbReference type="EMBL" id="MEX0428919.1"/>
    </source>
</evidence>
<keyword evidence="1" id="KW-1133">Transmembrane helix</keyword>
<evidence type="ECO:0000256" key="1">
    <source>
        <dbReference type="SAM" id="Phobius"/>
    </source>
</evidence>
<organism evidence="3 4">
    <name type="scientific">Nocardioides eburneus</name>
    <dbReference type="NCBI Taxonomy" id="3231482"/>
    <lineage>
        <taxon>Bacteria</taxon>
        <taxon>Bacillati</taxon>
        <taxon>Actinomycetota</taxon>
        <taxon>Actinomycetes</taxon>
        <taxon>Propionibacteriales</taxon>
        <taxon>Nocardioidaceae</taxon>
        <taxon>Nocardioides</taxon>
    </lineage>
</organism>
<keyword evidence="3" id="KW-0378">Hydrolase</keyword>
<keyword evidence="1" id="KW-0472">Membrane</keyword>
<dbReference type="GO" id="GO:0016787">
    <property type="term" value="F:hydrolase activity"/>
    <property type="evidence" value="ECO:0007669"/>
    <property type="project" value="UniProtKB-KW"/>
</dbReference>
<comment type="caution">
    <text evidence="3">The sequence shown here is derived from an EMBL/GenBank/DDBJ whole genome shotgun (WGS) entry which is preliminary data.</text>
</comment>
<accession>A0ABV3T136</accession>
<sequence length="319" mass="33525">MRKADALRSGVYAGGGLVLGGIGLFGVLVAEGLLADRAVHQVQLLHAPNPSGSYGEDRPGRPITLALLGDSSAAGYGMERPDDTPGAILATGVSARAGRPVELHDLSVVGARSADLHPQVEQAISIGADAAVILIGANDVINRVRPTVAVSHLVEAVRRLQESGVAVLVGTCPDLGTVKPVLPPLRQVVRAWSRRIALGQTFHVVRAGGHTVSLADILGEEFKAEPAFFFGADRFHPSAAGYAALAEVLIPPALSILGVIGDEEAVIETHRGRRVIPIAAATFHAVNRPGTELDPAPRPRGRLRRLWVSVRRFRTPATP</sequence>
<proteinExistence type="predicted"/>
<feature type="domain" description="SGNH hydrolase-type esterase" evidence="2">
    <location>
        <begin position="67"/>
        <end position="244"/>
    </location>
</feature>
<evidence type="ECO:0000259" key="2">
    <source>
        <dbReference type="Pfam" id="PF13472"/>
    </source>
</evidence>
<keyword evidence="4" id="KW-1185">Reference proteome</keyword>